<name>A0A8J6PPG9_9FLAO</name>
<reference evidence="1" key="1">
    <citation type="submission" date="2020-09" db="EMBL/GenBank/DDBJ databases">
        <title>Taishania pollutisoli gen. nov., sp. nov., Isolated from Tetrabromobisphenol A-Contaminated Soil.</title>
        <authorList>
            <person name="Chen Q."/>
        </authorList>
    </citation>
    <scope>NUCLEOTIDE SEQUENCE</scope>
    <source>
        <strain evidence="1">CZZ-1</strain>
    </source>
</reference>
<protein>
    <submittedName>
        <fullName evidence="1">Uncharacterized protein</fullName>
    </submittedName>
</protein>
<evidence type="ECO:0000313" key="1">
    <source>
        <dbReference type="EMBL" id="MBC9812378.1"/>
    </source>
</evidence>
<evidence type="ECO:0000313" key="2">
    <source>
        <dbReference type="Proteomes" id="UP000652681"/>
    </source>
</evidence>
<dbReference type="EMBL" id="JACVEL010000004">
    <property type="protein sequence ID" value="MBC9812378.1"/>
    <property type="molecule type" value="Genomic_DNA"/>
</dbReference>
<organism evidence="1 2">
    <name type="scientific">Taishania pollutisoli</name>
    <dbReference type="NCBI Taxonomy" id="2766479"/>
    <lineage>
        <taxon>Bacteria</taxon>
        <taxon>Pseudomonadati</taxon>
        <taxon>Bacteroidota</taxon>
        <taxon>Flavobacteriia</taxon>
        <taxon>Flavobacteriales</taxon>
        <taxon>Crocinitomicaceae</taxon>
        <taxon>Taishania</taxon>
    </lineage>
</organism>
<dbReference type="Proteomes" id="UP000652681">
    <property type="component" value="Unassembled WGS sequence"/>
</dbReference>
<comment type="caution">
    <text evidence="1">The sequence shown here is derived from an EMBL/GenBank/DDBJ whole genome shotgun (WGS) entry which is preliminary data.</text>
</comment>
<accession>A0A8J6PPG9</accession>
<dbReference type="AlphaFoldDB" id="A0A8J6PPG9"/>
<keyword evidence="2" id="KW-1185">Reference proteome</keyword>
<proteinExistence type="predicted"/>
<gene>
    <name evidence="1" type="ORF">H9Y05_07815</name>
</gene>
<sequence>MYKDDFKKFVSNGVENKFHIGTGNPNAQILFIGKESAIADDNTEGQKWYERNAGHWQNHIENNTCEVLSYPIPEDHVFRREKSWGKNTWSKYQRLTNHIFEKVERPYHIDFLENVFTTEINDAPNKNTSTADKSKLNERKLLFKESDFIQNFPVVVLACSNYIKNNKNLREIDEIFGVKYEDEYPKKVYNKTNWFFSHYNEDGTKLVIHTRQLSVDVKADLLKDIGEVIREHLKKLKN</sequence>
<dbReference type="RefSeq" id="WP_216713964.1">
    <property type="nucleotide sequence ID" value="NZ_JACVEL010000004.1"/>
</dbReference>